<sequence length="109" mass="12388">MDDALIGVLAFGAVLILWGLRKVPSRYTPLARRQPDYDAPDGPELGLEAVDHSIIAEANRRNASLERNTIWGRKSLTEADIHIPKETDDGDYARRFHRAHNRKTSRRVE</sequence>
<dbReference type="RefSeq" id="WP_106262412.1">
    <property type="nucleotide sequence ID" value="NZ_PVTQ01000001.1"/>
</dbReference>
<dbReference type="Proteomes" id="UP000238392">
    <property type="component" value="Unassembled WGS sequence"/>
</dbReference>
<dbReference type="EMBL" id="PVTQ01000001">
    <property type="protein sequence ID" value="PRY94145.1"/>
    <property type="molecule type" value="Genomic_DNA"/>
</dbReference>
<evidence type="ECO:0000256" key="1">
    <source>
        <dbReference type="SAM" id="MobiDB-lite"/>
    </source>
</evidence>
<organism evidence="2 3">
    <name type="scientific">Donghicola tyrosinivorans</name>
    <dbReference type="NCBI Taxonomy" id="1652492"/>
    <lineage>
        <taxon>Bacteria</taxon>
        <taxon>Pseudomonadati</taxon>
        <taxon>Pseudomonadota</taxon>
        <taxon>Alphaproteobacteria</taxon>
        <taxon>Rhodobacterales</taxon>
        <taxon>Roseobacteraceae</taxon>
        <taxon>Donghicola</taxon>
    </lineage>
</organism>
<dbReference type="AlphaFoldDB" id="A0A2T0X5G7"/>
<evidence type="ECO:0000313" key="2">
    <source>
        <dbReference type="EMBL" id="PRY94145.1"/>
    </source>
</evidence>
<proteinExistence type="predicted"/>
<feature type="region of interest" description="Disordered" evidence="1">
    <location>
        <begin position="87"/>
        <end position="109"/>
    </location>
</feature>
<name>A0A2T0X5G7_9RHOB</name>
<comment type="caution">
    <text evidence="2">The sequence shown here is derived from an EMBL/GenBank/DDBJ whole genome shotgun (WGS) entry which is preliminary data.</text>
</comment>
<reference evidence="2 3" key="1">
    <citation type="submission" date="2018-03" db="EMBL/GenBank/DDBJ databases">
        <title>Genomic Encyclopedia of Archaeal and Bacterial Type Strains, Phase II (KMG-II): from individual species to whole genera.</title>
        <authorList>
            <person name="Goeker M."/>
        </authorList>
    </citation>
    <scope>NUCLEOTIDE SEQUENCE [LARGE SCALE GENOMIC DNA]</scope>
    <source>
        <strain evidence="2 3">DSM 100212</strain>
    </source>
</reference>
<accession>A0A2T0X5G7</accession>
<keyword evidence="3" id="KW-1185">Reference proteome</keyword>
<gene>
    <name evidence="2" type="ORF">CLV74_101280</name>
</gene>
<evidence type="ECO:0000313" key="3">
    <source>
        <dbReference type="Proteomes" id="UP000238392"/>
    </source>
</evidence>
<protein>
    <submittedName>
        <fullName evidence="2">Uncharacterized protein</fullName>
    </submittedName>
</protein>
<feature type="compositionally biased region" description="Basic residues" evidence="1">
    <location>
        <begin position="95"/>
        <end position="109"/>
    </location>
</feature>